<comment type="catalytic activity">
    <reaction evidence="7">
        <text>Fe-coproporphyrin III + 2 H2O2 + 2 H(+) = heme b + 2 CO2 + 4 H2O</text>
        <dbReference type="Rhea" id="RHEA:56516"/>
        <dbReference type="ChEBI" id="CHEBI:15377"/>
        <dbReference type="ChEBI" id="CHEBI:15378"/>
        <dbReference type="ChEBI" id="CHEBI:16240"/>
        <dbReference type="ChEBI" id="CHEBI:16526"/>
        <dbReference type="ChEBI" id="CHEBI:60344"/>
        <dbReference type="ChEBI" id="CHEBI:68438"/>
        <dbReference type="EC" id="1.3.98.5"/>
    </reaction>
    <physiologicalReaction direction="left-to-right" evidence="7">
        <dbReference type="Rhea" id="RHEA:56517"/>
    </physiologicalReaction>
</comment>
<comment type="pathway">
    <text evidence="9">Porphyrin-containing compound metabolism; protoheme biosynthesis.</text>
</comment>
<sequence length="260" mass="29362">MTYGRNPQRSPEDVNSSGKDWFTLFTVFARTESRSAVDWWEPKHRSDVPAGRKAEKTAAAFDELVGSLAGGGLGEDDDAAQLRGVYDVSGMRAGADVMLWLTGHKAEKLQAALRALHRTELLSTTQIAFSAMGVHRTAEFARGHVPAFSIGVEPEEWLTVYPFNRSYDWYLLDPAKRGKMLREHGELGQEFPSVLANTTSAFALNDWEWLLALEAPELRDLVDMMRRLRESETRYHVRDEIPFYTGRRLSETIDVLEVLA</sequence>
<dbReference type="GO" id="GO:0016634">
    <property type="term" value="F:oxidoreductase activity, acting on the CH-CH group of donors, oxygen as acceptor"/>
    <property type="evidence" value="ECO:0007669"/>
    <property type="project" value="UniProtKB-UniRule"/>
</dbReference>
<evidence type="ECO:0000256" key="7">
    <source>
        <dbReference type="ARBA" id="ARBA00049896"/>
    </source>
</evidence>
<proteinExistence type="inferred from homology"/>
<evidence type="ECO:0000256" key="3">
    <source>
        <dbReference type="ARBA" id="ARBA00022723"/>
    </source>
</evidence>
<keyword evidence="9" id="KW-0350">Heme biosynthesis</keyword>
<evidence type="ECO:0000313" key="11">
    <source>
        <dbReference type="Proteomes" id="UP000266615"/>
    </source>
</evidence>
<comment type="caution">
    <text evidence="10">The sequence shown here is derived from an EMBL/GenBank/DDBJ whole genome shotgun (WGS) entry which is preliminary data.</text>
</comment>
<evidence type="ECO:0000256" key="1">
    <source>
        <dbReference type="ARBA" id="ARBA00014413"/>
    </source>
</evidence>
<dbReference type="GO" id="GO:0046872">
    <property type="term" value="F:metal ion binding"/>
    <property type="evidence" value="ECO:0007669"/>
    <property type="project" value="UniProtKB-KW"/>
</dbReference>
<gene>
    <name evidence="9" type="primary">chdC</name>
    <name evidence="10" type="ORF">D3250_06450</name>
</gene>
<feature type="binding site" description="axial binding residue" evidence="9">
    <location>
        <position position="184"/>
    </location>
    <ligand>
        <name>Fe-coproporphyrin III</name>
        <dbReference type="ChEBI" id="CHEBI:68438"/>
    </ligand>
    <ligandPart>
        <name>Fe</name>
        <dbReference type="ChEBI" id="CHEBI:18248"/>
    </ligandPart>
</feature>
<reference evidence="10 11" key="1">
    <citation type="submission" date="2018-09" db="EMBL/GenBank/DDBJ databases">
        <title>Nesterenkonia natronophila sp. nov., an alkaliphilic actinobacteriume isolated from a soda lake, and emended description of the genus Nesterenkonia.</title>
        <authorList>
            <person name="Menes R.J."/>
            <person name="Iriarte A."/>
        </authorList>
    </citation>
    <scope>NUCLEOTIDE SEQUENCE [LARGE SCALE GENOMIC DNA]</scope>
    <source>
        <strain evidence="10 11">M8</strain>
    </source>
</reference>
<dbReference type="PANTHER" id="PTHR36843">
    <property type="entry name" value="HEME-DEPENDENT PEROXIDASE YWFI-RELATED"/>
    <property type="match status" value="1"/>
</dbReference>
<keyword evidence="9" id="KW-0560">Oxidoreductase</keyword>
<dbReference type="AlphaFoldDB" id="A0A3A4F0Q9"/>
<organism evidence="10 11">
    <name type="scientific">Nesterenkonia natronophila</name>
    <dbReference type="NCBI Taxonomy" id="2174932"/>
    <lineage>
        <taxon>Bacteria</taxon>
        <taxon>Bacillati</taxon>
        <taxon>Actinomycetota</taxon>
        <taxon>Actinomycetes</taxon>
        <taxon>Micrococcales</taxon>
        <taxon>Micrococcaceae</taxon>
        <taxon>Nesterenkonia</taxon>
    </lineage>
</organism>
<evidence type="ECO:0000256" key="5">
    <source>
        <dbReference type="ARBA" id="ARBA00029882"/>
    </source>
</evidence>
<dbReference type="Pfam" id="PF06778">
    <property type="entry name" value="Chlor_dismutase"/>
    <property type="match status" value="1"/>
</dbReference>
<protein>
    <recommendedName>
        <fullName evidence="1 9">Coproheme decarboxylase</fullName>
        <ecNumber evidence="8 9">1.3.98.5</ecNumber>
    </recommendedName>
    <alternativeName>
        <fullName evidence="5 9">Coproheme III oxidative decarboxylase</fullName>
    </alternativeName>
    <alternativeName>
        <fullName evidence="6 9">Hydrogen peroxide-dependent heme synthase</fullName>
    </alternativeName>
</protein>
<dbReference type="InterPro" id="IPR010644">
    <property type="entry name" value="ChdC/CLD"/>
</dbReference>
<comment type="similarity">
    <text evidence="9">Belongs to the ChdC family. Type 2 subfamily.</text>
</comment>
<keyword evidence="11" id="KW-1185">Reference proteome</keyword>
<dbReference type="Gene3D" id="3.30.70.1030">
    <property type="entry name" value="Apc35880, domain 1"/>
    <property type="match status" value="2"/>
</dbReference>
<keyword evidence="3 9" id="KW-0479">Metal-binding</keyword>
<dbReference type="EMBL" id="QYZP01000002">
    <property type="protein sequence ID" value="RJN31762.1"/>
    <property type="molecule type" value="Genomic_DNA"/>
</dbReference>
<evidence type="ECO:0000256" key="9">
    <source>
        <dbReference type="HAMAP-Rule" id="MF_02244"/>
    </source>
</evidence>
<dbReference type="PANTHER" id="PTHR36843:SF1">
    <property type="entry name" value="COPROHEME DECARBOXYLASE"/>
    <property type="match status" value="1"/>
</dbReference>
<comment type="catalytic activity">
    <reaction evidence="9">
        <text>harderoheme III + H2O2 + H(+) = heme b + CO2 + 2 H2O</text>
        <dbReference type="Rhea" id="RHEA:57944"/>
        <dbReference type="ChEBI" id="CHEBI:15377"/>
        <dbReference type="ChEBI" id="CHEBI:15378"/>
        <dbReference type="ChEBI" id="CHEBI:16240"/>
        <dbReference type="ChEBI" id="CHEBI:16526"/>
        <dbReference type="ChEBI" id="CHEBI:60344"/>
        <dbReference type="ChEBI" id="CHEBI:142463"/>
    </reaction>
</comment>
<keyword evidence="2 9" id="KW-0349">Heme</keyword>
<dbReference type="SUPFAM" id="SSF54909">
    <property type="entry name" value="Dimeric alpha+beta barrel"/>
    <property type="match status" value="1"/>
</dbReference>
<accession>A0A3A4F0Q9</accession>
<comment type="function">
    <text evidence="9">Involved in coproporphyrin-dependent heme b biosynthesis. Catalyzes the decarboxylation of Fe-coproporphyrin III (coproheme) to heme b (protoheme IX), the last step of the pathway. The reaction occurs in a stepwise manner with a three-propionate intermediate.</text>
</comment>
<dbReference type="Proteomes" id="UP000266615">
    <property type="component" value="Unassembled WGS sequence"/>
</dbReference>
<evidence type="ECO:0000256" key="4">
    <source>
        <dbReference type="ARBA" id="ARBA00023004"/>
    </source>
</evidence>
<dbReference type="RefSeq" id="WP_119902548.1">
    <property type="nucleotide sequence ID" value="NZ_QYZP01000002.1"/>
</dbReference>
<evidence type="ECO:0000256" key="8">
    <source>
        <dbReference type="ARBA" id="ARBA00050019"/>
    </source>
</evidence>
<dbReference type="InterPro" id="IPR011008">
    <property type="entry name" value="Dimeric_a/b-barrel"/>
</dbReference>
<dbReference type="EC" id="1.3.98.5" evidence="8 9"/>
<comment type="catalytic activity">
    <reaction evidence="9">
        <text>Fe-coproporphyrin III + H2O2 + H(+) = harderoheme III + CO2 + 2 H2O</text>
        <dbReference type="Rhea" id="RHEA:57940"/>
        <dbReference type="ChEBI" id="CHEBI:15377"/>
        <dbReference type="ChEBI" id="CHEBI:15378"/>
        <dbReference type="ChEBI" id="CHEBI:16240"/>
        <dbReference type="ChEBI" id="CHEBI:16526"/>
        <dbReference type="ChEBI" id="CHEBI:68438"/>
        <dbReference type="ChEBI" id="CHEBI:142463"/>
    </reaction>
</comment>
<name>A0A3A4F0Q9_9MICC</name>
<dbReference type="GO" id="GO:0006785">
    <property type="term" value="P:heme B biosynthetic process"/>
    <property type="evidence" value="ECO:0007669"/>
    <property type="project" value="UniProtKB-UniRule"/>
</dbReference>
<comment type="cofactor">
    <cofactor evidence="9">
        <name>Fe-coproporphyrin III</name>
        <dbReference type="ChEBI" id="CHEBI:68438"/>
    </cofactor>
    <text evidence="9">Fe-coproporphyrin III acts as both substrate and redox cofactor.</text>
</comment>
<evidence type="ECO:0000313" key="10">
    <source>
        <dbReference type="EMBL" id="RJN31762.1"/>
    </source>
</evidence>
<dbReference type="HAMAP" id="MF_02244">
    <property type="entry name" value="Coproheme_decarbox_2"/>
    <property type="match status" value="1"/>
</dbReference>
<keyword evidence="4 9" id="KW-0408">Iron</keyword>
<dbReference type="NCBIfam" id="NF042928">
    <property type="entry name" value="HemQ_actino"/>
    <property type="match status" value="1"/>
</dbReference>
<feature type="active site" evidence="9">
    <location>
        <position position="161"/>
    </location>
</feature>
<dbReference type="GO" id="GO:0020037">
    <property type="term" value="F:heme binding"/>
    <property type="evidence" value="ECO:0007669"/>
    <property type="project" value="InterPro"/>
</dbReference>
<dbReference type="OrthoDB" id="9773646at2"/>
<evidence type="ECO:0000256" key="6">
    <source>
        <dbReference type="ARBA" id="ARBA00030236"/>
    </source>
</evidence>
<evidence type="ECO:0000256" key="2">
    <source>
        <dbReference type="ARBA" id="ARBA00022617"/>
    </source>
</evidence>